<evidence type="ECO:0000256" key="5">
    <source>
        <dbReference type="SAM" id="MobiDB-lite"/>
    </source>
</evidence>
<comment type="caution">
    <text evidence="7">The sequence shown here is derived from an EMBL/GenBank/DDBJ whole genome shotgun (WGS) entry which is preliminary data.</text>
</comment>
<protein>
    <submittedName>
        <fullName evidence="7">TetR/AcrR family transcriptional regulator</fullName>
    </submittedName>
</protein>
<dbReference type="InterPro" id="IPR036271">
    <property type="entry name" value="Tet_transcr_reg_TetR-rel_C_sf"/>
</dbReference>
<dbReference type="InterPro" id="IPR049445">
    <property type="entry name" value="TetR_SbtR-like_C"/>
</dbReference>
<proteinExistence type="predicted"/>
<name>A0ABN2ZTG9_9ACTN</name>
<dbReference type="Gene3D" id="1.10.357.10">
    <property type="entry name" value="Tetracycline Repressor, domain 2"/>
    <property type="match status" value="1"/>
</dbReference>
<dbReference type="InterPro" id="IPR009057">
    <property type="entry name" value="Homeodomain-like_sf"/>
</dbReference>
<feature type="region of interest" description="Disordered" evidence="5">
    <location>
        <begin position="172"/>
        <end position="191"/>
    </location>
</feature>
<evidence type="ECO:0000256" key="2">
    <source>
        <dbReference type="ARBA" id="ARBA00023125"/>
    </source>
</evidence>
<gene>
    <name evidence="7" type="ORF">GCM10009727_49180</name>
</gene>
<reference evidence="7 8" key="1">
    <citation type="journal article" date="2019" name="Int. J. Syst. Evol. Microbiol.">
        <title>The Global Catalogue of Microorganisms (GCM) 10K type strain sequencing project: providing services to taxonomists for standard genome sequencing and annotation.</title>
        <authorList>
            <consortium name="The Broad Institute Genomics Platform"/>
            <consortium name="The Broad Institute Genome Sequencing Center for Infectious Disease"/>
            <person name="Wu L."/>
            <person name="Ma J."/>
        </authorList>
    </citation>
    <scope>NUCLEOTIDE SEQUENCE [LARGE SCALE GENOMIC DNA]</scope>
    <source>
        <strain evidence="7 8">JCM 13850</strain>
    </source>
</reference>
<evidence type="ECO:0000256" key="3">
    <source>
        <dbReference type="ARBA" id="ARBA00023163"/>
    </source>
</evidence>
<feature type="domain" description="HTH tetR-type" evidence="6">
    <location>
        <begin position="7"/>
        <end position="66"/>
    </location>
</feature>
<keyword evidence="3" id="KW-0804">Transcription</keyword>
<dbReference type="InterPro" id="IPR001647">
    <property type="entry name" value="HTH_TetR"/>
</dbReference>
<dbReference type="EMBL" id="BAAAMR010000045">
    <property type="protein sequence ID" value="GAA2147200.1"/>
    <property type="molecule type" value="Genomic_DNA"/>
</dbReference>
<accession>A0ABN2ZTG9</accession>
<sequence length="191" mass="20571">MPRADARRNRALILATAKKIFDERGPGAPLDDIARHAGIGNATVYRHFPTRRDLLIAVYEEEVADLTDRGRRLLSDTPPADALFTWLSAFIAHVADKADLARSIPEEGRTALFSAWHEAMHSALSPLLGRAQKSGAVRSDIRPADLLALANGLALAGAGSAQTDRLLQLAREGIATPSERRPDGDHPESGS</sequence>
<evidence type="ECO:0000313" key="8">
    <source>
        <dbReference type="Proteomes" id="UP001501020"/>
    </source>
</evidence>
<dbReference type="SUPFAM" id="SSF46689">
    <property type="entry name" value="Homeodomain-like"/>
    <property type="match status" value="1"/>
</dbReference>
<dbReference type="Pfam" id="PF00440">
    <property type="entry name" value="TetR_N"/>
    <property type="match status" value="1"/>
</dbReference>
<dbReference type="PROSITE" id="PS50977">
    <property type="entry name" value="HTH_TETR_2"/>
    <property type="match status" value="1"/>
</dbReference>
<evidence type="ECO:0000259" key="6">
    <source>
        <dbReference type="PROSITE" id="PS50977"/>
    </source>
</evidence>
<dbReference type="PRINTS" id="PR00455">
    <property type="entry name" value="HTHTETR"/>
</dbReference>
<keyword evidence="8" id="KW-1185">Reference proteome</keyword>
<keyword evidence="2 4" id="KW-0238">DNA-binding</keyword>
<dbReference type="Proteomes" id="UP001501020">
    <property type="component" value="Unassembled WGS sequence"/>
</dbReference>
<evidence type="ECO:0000256" key="1">
    <source>
        <dbReference type="ARBA" id="ARBA00023015"/>
    </source>
</evidence>
<dbReference type="SUPFAM" id="SSF48498">
    <property type="entry name" value="Tetracyclin repressor-like, C-terminal domain"/>
    <property type="match status" value="1"/>
</dbReference>
<dbReference type="InterPro" id="IPR050109">
    <property type="entry name" value="HTH-type_TetR-like_transc_reg"/>
</dbReference>
<evidence type="ECO:0000313" key="7">
    <source>
        <dbReference type="EMBL" id="GAA2147200.1"/>
    </source>
</evidence>
<dbReference type="PANTHER" id="PTHR30055">
    <property type="entry name" value="HTH-TYPE TRANSCRIPTIONAL REGULATOR RUTR"/>
    <property type="match status" value="1"/>
</dbReference>
<keyword evidence="1" id="KW-0805">Transcription regulation</keyword>
<dbReference type="Pfam" id="PF21597">
    <property type="entry name" value="TetR_C_43"/>
    <property type="match status" value="1"/>
</dbReference>
<evidence type="ECO:0000256" key="4">
    <source>
        <dbReference type="PROSITE-ProRule" id="PRU00335"/>
    </source>
</evidence>
<feature type="compositionally biased region" description="Basic and acidic residues" evidence="5">
    <location>
        <begin position="178"/>
        <end position="191"/>
    </location>
</feature>
<dbReference type="RefSeq" id="WP_344271379.1">
    <property type="nucleotide sequence ID" value="NZ_BAAAMR010000045.1"/>
</dbReference>
<organism evidence="7 8">
    <name type="scientific">Actinomadura napierensis</name>
    <dbReference type="NCBI Taxonomy" id="267854"/>
    <lineage>
        <taxon>Bacteria</taxon>
        <taxon>Bacillati</taxon>
        <taxon>Actinomycetota</taxon>
        <taxon>Actinomycetes</taxon>
        <taxon>Streptosporangiales</taxon>
        <taxon>Thermomonosporaceae</taxon>
        <taxon>Actinomadura</taxon>
    </lineage>
</organism>
<dbReference type="PANTHER" id="PTHR30055:SF234">
    <property type="entry name" value="HTH-TYPE TRANSCRIPTIONAL REGULATOR BETI"/>
    <property type="match status" value="1"/>
</dbReference>
<feature type="DNA-binding region" description="H-T-H motif" evidence="4">
    <location>
        <begin position="29"/>
        <end position="48"/>
    </location>
</feature>